<dbReference type="PROSITE" id="PS00012">
    <property type="entry name" value="PHOSPHOPANTETHEINE"/>
    <property type="match status" value="1"/>
</dbReference>
<dbReference type="InterPro" id="IPR000873">
    <property type="entry name" value="AMP-dep_synth/lig_dom"/>
</dbReference>
<gene>
    <name evidence="5" type="ORF">FE394_06815</name>
</gene>
<keyword evidence="2" id="KW-0596">Phosphopantetheine</keyword>
<dbReference type="Gene3D" id="2.30.38.10">
    <property type="entry name" value="Luciferase, Domain 3"/>
    <property type="match status" value="2"/>
</dbReference>
<dbReference type="PROSITE" id="PS50075">
    <property type="entry name" value="CARRIER"/>
    <property type="match status" value="3"/>
</dbReference>
<dbReference type="InterPro" id="IPR020845">
    <property type="entry name" value="AMP-binding_CS"/>
</dbReference>
<dbReference type="NCBIfam" id="NF003417">
    <property type="entry name" value="PRK04813.1"/>
    <property type="match status" value="3"/>
</dbReference>
<feature type="domain" description="Carrier" evidence="4">
    <location>
        <begin position="2088"/>
        <end position="2162"/>
    </location>
</feature>
<dbReference type="Gene3D" id="3.40.50.980">
    <property type="match status" value="4"/>
</dbReference>
<evidence type="ECO:0000256" key="2">
    <source>
        <dbReference type="ARBA" id="ARBA00022450"/>
    </source>
</evidence>
<organism evidence="5 6">
    <name type="scientific">Xenorhabdus littoralis</name>
    <dbReference type="NCBI Taxonomy" id="2582835"/>
    <lineage>
        <taxon>Bacteria</taxon>
        <taxon>Pseudomonadati</taxon>
        <taxon>Pseudomonadota</taxon>
        <taxon>Gammaproteobacteria</taxon>
        <taxon>Enterobacterales</taxon>
        <taxon>Morganellaceae</taxon>
        <taxon>Xenorhabdus</taxon>
    </lineage>
</organism>
<dbReference type="InterPro" id="IPR023213">
    <property type="entry name" value="CAT-like_dom_sf"/>
</dbReference>
<dbReference type="NCBIfam" id="TIGR01733">
    <property type="entry name" value="AA-adenyl-dom"/>
    <property type="match status" value="3"/>
</dbReference>
<protein>
    <submittedName>
        <fullName evidence="5">Amino acid adenylation domain-containing protein</fullName>
    </submittedName>
</protein>
<dbReference type="Gene3D" id="3.40.50.12780">
    <property type="entry name" value="N-terminal domain of ligase-like"/>
    <property type="match status" value="1"/>
</dbReference>
<proteinExistence type="predicted"/>
<dbReference type="EMBL" id="VCDP01000023">
    <property type="protein sequence ID" value="MDX7998911.1"/>
    <property type="molecule type" value="Genomic_DNA"/>
</dbReference>
<evidence type="ECO:0000313" key="6">
    <source>
        <dbReference type="Proteomes" id="UP001271640"/>
    </source>
</evidence>
<feature type="domain" description="Carrier" evidence="4">
    <location>
        <begin position="3191"/>
        <end position="3266"/>
    </location>
</feature>
<dbReference type="InterPro" id="IPR036736">
    <property type="entry name" value="ACP-like_sf"/>
</dbReference>
<comment type="caution">
    <text evidence="5">The sequence shown here is derived from an EMBL/GenBank/DDBJ whole genome shotgun (WGS) entry which is preliminary data.</text>
</comment>
<feature type="domain" description="Carrier" evidence="4">
    <location>
        <begin position="991"/>
        <end position="1065"/>
    </location>
</feature>
<dbReference type="Pfam" id="PF00550">
    <property type="entry name" value="PP-binding"/>
    <property type="match status" value="3"/>
</dbReference>
<comment type="cofactor">
    <cofactor evidence="1">
        <name>pantetheine 4'-phosphate</name>
        <dbReference type="ChEBI" id="CHEBI:47942"/>
    </cofactor>
</comment>
<dbReference type="InterPro" id="IPR010071">
    <property type="entry name" value="AA_adenyl_dom"/>
</dbReference>
<dbReference type="InterPro" id="IPR006162">
    <property type="entry name" value="Ppantetheine_attach_site"/>
</dbReference>
<dbReference type="CDD" id="cd17643">
    <property type="entry name" value="A_NRPS_Cytc1-like"/>
    <property type="match status" value="1"/>
</dbReference>
<dbReference type="Gene3D" id="3.30.300.30">
    <property type="match status" value="3"/>
</dbReference>
<dbReference type="Pfam" id="PF13193">
    <property type="entry name" value="AMP-binding_C"/>
    <property type="match status" value="3"/>
</dbReference>
<dbReference type="InterPro" id="IPR025110">
    <property type="entry name" value="AMP-bd_C"/>
</dbReference>
<sequence length="3300" mass="368911">MDMSHNYNHSSEIPLVINNNGSLSIHSYPLSSPQQAIWFDQIFRSDASYNVGLLVCIEGELDENVFTRAFEAIVYRHDVLRLQLLNIQALPVQKIADTLKESIVIRDFSSQSDTKIDVTLTIATEFMRPFQMAGKLWRSKLLCVNQTYRYWQFCCHHLIMDGMGLFLLLEEVINAYNHLLKENPLSPQKAPSYLDFIKDDRAYINSQRYSCDLQFWLKRYENLPPPLLHPISASQSVINKPSKPVLWSIDPVIFKRIEQAINGQKLSLLHFIYTLLACYFFRTTGIDEIVIGIPVHNRKNIQQKHTVGLFASVIPIGVTISSEDTFRDVMNKATSEIKLCYKHQHFPISELNRQTHIRQKTGRNQLFDITLSFEPFNANLHLEGETTRTKLLDLYSCTPYPFSVRIKQYTDTSSPENNDSPITIELGFSTDYFSFEEVSALQSRLAVLLDAALNNMDAPIADLPILPGAERHKILMDFNATQAHFPQDALIHQLVEAQVRQTPDAIAVCFGGQSLSYEILNCRANQLAHHLIALGVKPGDRVAICVTRSLNIVIGFLGILKAGGVYVPLDPTYPTERLRYMLEDAEPTVFLTQTTLTDPLTTTIPTVNLDNPASFSTLSSKNPEVKALGLTSRHLAYIIYTSGSTGQPKGVMIEHRSLCNLLVTQQNALTLSPNSRVLQFASYSFDACIWECCMALLAGARLYLATHDHLLPGAALSRFLADNAITHALLSPTVLAAMDTLPDTLQTLIVGGEACPSTLVKRWSQGRQLINAYGPTEITVCATLYQCRYQTETAPPIGYPIANTRIYLLDACGQPVPIGVIGEIYIGGVGVARGYLNHPELTAGRFLTDPFSPHSDARMYKTGDLGRWLPDGKIEYLGRNDFQVKIRGFRVELEEIEARLVQCHGVREAVVLLRKNEKSQPRLVAYLLPQAGIELVPGELHQQLAQHLADYMLPRAFVVLDTFPLTPNGKLDRQALPEPDQTAIVTRSYEIPVGDAEITLAQIWKGLLSVDNMSRHDNFFELGGHSLIAVDLIKQLDSLNWRLDIHTVLSTPVLNEMAQAMQRYSAQENSGDVIVPPNLIPDCCTAITPDMLTLVSLSQHEIEAIAAQIPGGAANIQDIYPLAPLQEGILFHHRLQSQGDTYLLRSILAFDNRKRLNAFLTALQQLIDRHDILRTAIYWKELAQPVQSVWRHASLAISTFVPNEEQDIPSQLLAHTDPNQRRLNLSQAPLFSADITYDPHQEEWLLALCFHHLVCDHMTLELIIAEISEQLHGQTESSYIRHQRDEKKHLPILPYRNFVAQSLQIPASAHEIFFREMLADVDEPTVPFGMLDVHSGTQQIIEATQSIDTPLTREIHLQARRQGVSPSILFHVALGLVLAKISGRDDVVFGTVLLGRMQGRAGIEQTMGLFINTLPIRLRLAGNNVQAAIQATYLSLMQLLEHEQAPLTLAQHCSGIIPPLPLFNTLLNYRHSQSEAPFAGWEGIRQLTVDARSNYPLTLSVDDLSDKFRLIAMTVSGIDPTRLLAYITTALTGLVEALATQPQRPVLSLPILPANERQQLLVDFNATQTYFPQEALIHRLFEAQVQRTPDAIAVVFQNQSMSYHELNQRANCLAHHLITLGIQPDDRVVLCIERSMEMMVGILGILKAGGAYVPLDPTYPAERLANIFNDAKPKVLLTQAYLKEKLNCIVPTLMLDDVTYPDLPPEPVPDIQIPNLNSHHLAYIIYTSGSTGQPKGVMAEHGNVCNYLLWALEYGLTDKQQDGIVSSPLAFDATVTSLYLPLLCGGKLQLLRDGEELSELLPTLLSMTSGALVKITPSYFSVIGQKLKEMGQKCPAHCFVVAGEILPKDTVSLWRELSPDSRIINEYGPTETTVGCTIFDTQHPSRFIDNLPIGHPIANTQVYVLDPYGESVPMGSPGELYIGGAGIARGYLNRPDLTKERFRLNPFSALSGERLYKTGDLGRWLPDGTIEYLGRNDFQVKLRGFRIELGEIEAKLRQCQGVREAVVLARKEDDKHQKRLVAYLLAEENKTPEPTELRRQLAQQLTEYMLPSAFVILDDFPLTPNGKLNRAALPEPDQAAIVSRDYVAPEGDLEITLVQIWQKLLGLERVGRYDHFFELGGHSLIIVSLIEQLRSQGWDLDIHTVFSTPILTDMAEAIQAEQDNPAVFNIPPNLITDNCTTITPDMLPLVSLSQHEIDTIANTVTGGTANIQDIYPLAPLQEGILFHHILQQQGDIYLLRNLLTFDTRERLDAFLVALQQVIDRHDILRTSFYWQKLTQPVQIVWRKARLHINTFVPNSKSKQDIQSQLLAYTDPQQRCLDINKAPLFAADIVHEPHQDEWLLSLSFHHLINDNITVGVIITEIHKLLNKCSTANLPTPLPYRNFVVQSLCLPTSVHETYFRERLADVDTPTAPFGILDVHSGDKLVTAITQSLDTELNRSIRAIANRQGVSPSVLFHVAWAQVLAKTSGSDDVVFGTVLLGHMQGNTNTERGIGLFINTLPIRIQLAGNSIQEVLRETFHHLTMLLKHEQAPLSLAQRCSGITPPLPLFSSLLNYRHSKINVTLATWEGIRLMTIPERTNYPITLSIDDLTDEFRLHVLTVPDIDPTRLITYMITALKNLTEALETAPQRLIADIPILSAADRQQVLMGFNSTLRTYPQDTLIHQLVEEQAQRTPDATAVVFEDLSLSYNELNRQANQLAHYLIALGVHPEARVAICVERSLEMIIGLLAILKAGGAYVPLDPTYPTERLMYMLEDAAPIALLTQTMLIDPLSSTLPTVNLDNPNPAIATMPTKNPDARILGLTPNHLAYVIYTSGSTGQPKGVMVEHANIIRLFAATQARFQFNNDLFNNQDVWTLFHSFAFDFSVWELWGALAYGGRLIVITADCARSPQMFYSLLCREQVTILNQTPSAFRQLIAAQDALSSYLSHSLRCIIFGGEALELHTLAPWVARNPTHQTRLVNMYGITEITVHATYRELTESDIHSGRGSLIGQPLSDLRIYILDALGQPVPFGVAGELYITGAGVARGYLNRPELTAERFLADPFSPDSNTRMYKTGDLGRWLPDGNIEYLGRNDFQVKIRGFRIELGEIEARLEQCHGVREAVVLAHDDLSFESTAAQKRLVAYLLPQAGVELIPAELRQQLSRYLADYMLPSAFVTLESFPLTANGKLDRQAFPAPNQSAAVIHSDEAPIGDIEITLAQIWQELLRLEQVGRHDNFFVLGGHSLMIMQLIARIQAEFFVNIPMTTLFLTPTLSKQANVVFLAQINEIGENDLDSLNNMLDSLSPEEIAEMISRGTDQ</sequence>
<name>A0ABU4SK07_9GAMM</name>
<dbReference type="Pfam" id="PF00668">
    <property type="entry name" value="Condensation"/>
    <property type="match status" value="3"/>
</dbReference>
<dbReference type="Pfam" id="PF00501">
    <property type="entry name" value="AMP-binding"/>
    <property type="match status" value="3"/>
</dbReference>
<evidence type="ECO:0000313" key="5">
    <source>
        <dbReference type="EMBL" id="MDX7998911.1"/>
    </source>
</evidence>
<dbReference type="Gene3D" id="3.30.559.10">
    <property type="entry name" value="Chloramphenicol acetyltransferase-like domain"/>
    <property type="match status" value="3"/>
</dbReference>
<evidence type="ECO:0000256" key="1">
    <source>
        <dbReference type="ARBA" id="ARBA00001957"/>
    </source>
</evidence>
<evidence type="ECO:0000259" key="4">
    <source>
        <dbReference type="PROSITE" id="PS50075"/>
    </source>
</evidence>
<dbReference type="SUPFAM" id="SSF47336">
    <property type="entry name" value="ACP-like"/>
    <property type="match status" value="3"/>
</dbReference>
<dbReference type="Proteomes" id="UP001271640">
    <property type="component" value="Unassembled WGS sequence"/>
</dbReference>
<dbReference type="InterPro" id="IPR042099">
    <property type="entry name" value="ANL_N_sf"/>
</dbReference>
<dbReference type="InterPro" id="IPR001242">
    <property type="entry name" value="Condensation_dom"/>
</dbReference>
<dbReference type="Gene3D" id="1.10.1200.10">
    <property type="entry name" value="ACP-like"/>
    <property type="match status" value="3"/>
</dbReference>
<dbReference type="SUPFAM" id="SSF52777">
    <property type="entry name" value="CoA-dependent acyltransferases"/>
    <property type="match status" value="6"/>
</dbReference>
<dbReference type="PANTHER" id="PTHR45527">
    <property type="entry name" value="NONRIBOSOMAL PEPTIDE SYNTHETASE"/>
    <property type="match status" value="1"/>
</dbReference>
<reference evidence="6" key="1">
    <citation type="journal article" date="2024" name="Toxins">
        <title>Genome Sequence Analysis of Native Xenorhabdus Strains Isolated from Entomopathogenic Nematodes in Argentina.</title>
        <authorList>
            <person name="Palma L."/>
            <person name="Frizzo L."/>
            <person name="Kaiser S."/>
            <person name="Berry C."/>
            <person name="Caballero P."/>
            <person name="Bode H.B."/>
            <person name="Del Valle E.E."/>
        </authorList>
    </citation>
    <scope>NUCLEOTIDE SEQUENCE [LARGE SCALE GENOMIC DNA]</scope>
    <source>
        <strain evidence="6">Reich</strain>
    </source>
</reference>
<dbReference type="Gene3D" id="3.30.559.30">
    <property type="entry name" value="Nonribosomal peptide synthetase, condensation domain"/>
    <property type="match status" value="3"/>
</dbReference>
<dbReference type="InterPro" id="IPR045851">
    <property type="entry name" value="AMP-bd_C_sf"/>
</dbReference>
<dbReference type="CDD" id="cd05930">
    <property type="entry name" value="A_NRPS"/>
    <property type="match status" value="2"/>
</dbReference>
<dbReference type="PROSITE" id="PS00455">
    <property type="entry name" value="AMP_BINDING"/>
    <property type="match status" value="3"/>
</dbReference>
<evidence type="ECO:0000256" key="3">
    <source>
        <dbReference type="ARBA" id="ARBA00022553"/>
    </source>
</evidence>
<accession>A0ABU4SK07</accession>
<dbReference type="CDD" id="cd19544">
    <property type="entry name" value="E-C_NRPS"/>
    <property type="match status" value="2"/>
</dbReference>
<dbReference type="PANTHER" id="PTHR45527:SF1">
    <property type="entry name" value="FATTY ACID SYNTHASE"/>
    <property type="match status" value="1"/>
</dbReference>
<dbReference type="SUPFAM" id="SSF56801">
    <property type="entry name" value="Acetyl-CoA synthetase-like"/>
    <property type="match status" value="3"/>
</dbReference>
<keyword evidence="3" id="KW-0597">Phosphoprotein</keyword>
<keyword evidence="6" id="KW-1185">Reference proteome</keyword>
<dbReference type="InterPro" id="IPR009081">
    <property type="entry name" value="PP-bd_ACP"/>
</dbReference>